<evidence type="ECO:0000256" key="1">
    <source>
        <dbReference type="ARBA" id="ARBA00004255"/>
    </source>
</evidence>
<comment type="caution">
    <text evidence="5">The sequence shown here is derived from an EMBL/GenBank/DDBJ whole genome shotgun (WGS) entry which is preliminary data.</text>
</comment>
<sequence length="214" mass="23804">MTRQLLLADELLLVAVNPRTGRLTVSPRLMGFGLGAAVLGELILDGYLSVSPTGMVEWLPQMSDRHPRDPLGYKVAHQVATEARSRPLEQWLRVLSLNDIRRDVGQRMVQSGLISPPARTGISRQYAYRTVAAADQWWWWQRIRDFLTLPGRELPEIGDLCLLGIADAIGLRPSLLRDTPAEAVRILDGTREMPGPPGHLIRHTHVLTASQALS</sequence>
<keyword evidence="3" id="KW-0446">Lipid-binding</keyword>
<evidence type="ECO:0000256" key="3">
    <source>
        <dbReference type="ARBA" id="ARBA00023121"/>
    </source>
</evidence>
<dbReference type="Gene3D" id="1.10.3630.10">
    <property type="entry name" value="yeast vps74-n-term truncation variant domain like"/>
    <property type="match status" value="1"/>
</dbReference>
<dbReference type="GO" id="GO:0012505">
    <property type="term" value="C:endomembrane system"/>
    <property type="evidence" value="ECO:0007669"/>
    <property type="project" value="UniProtKB-ARBA"/>
</dbReference>
<dbReference type="Pfam" id="PF05719">
    <property type="entry name" value="GPP34"/>
    <property type="match status" value="1"/>
</dbReference>
<comment type="subcellular location">
    <subcellularLocation>
        <location evidence="1">Golgi apparatus membrane</location>
        <topology evidence="1">Peripheral membrane protein</topology>
        <orientation evidence="1">Cytoplasmic side</orientation>
    </subcellularLocation>
</comment>
<accession>A0A543AVP9</accession>
<dbReference type="GO" id="GO:0005737">
    <property type="term" value="C:cytoplasm"/>
    <property type="evidence" value="ECO:0007669"/>
    <property type="project" value="UniProtKB-ARBA"/>
</dbReference>
<dbReference type="InterPro" id="IPR008628">
    <property type="entry name" value="GPP34-like"/>
</dbReference>
<name>A0A543AVP9_9ACTN</name>
<evidence type="ECO:0000256" key="2">
    <source>
        <dbReference type="ARBA" id="ARBA00023034"/>
    </source>
</evidence>
<evidence type="ECO:0000313" key="6">
    <source>
        <dbReference type="Proteomes" id="UP000317043"/>
    </source>
</evidence>
<dbReference type="InParanoid" id="A0A543AVP9"/>
<dbReference type="InterPro" id="IPR038261">
    <property type="entry name" value="GPP34-like_sf"/>
</dbReference>
<dbReference type="EMBL" id="VFOW01000001">
    <property type="protein sequence ID" value="TQL76611.1"/>
    <property type="molecule type" value="Genomic_DNA"/>
</dbReference>
<gene>
    <name evidence="5" type="ORF">FB566_2144</name>
</gene>
<dbReference type="GO" id="GO:0070273">
    <property type="term" value="F:phosphatidylinositol-4-phosphate binding"/>
    <property type="evidence" value="ECO:0007669"/>
    <property type="project" value="InterPro"/>
</dbReference>
<dbReference type="RefSeq" id="WP_170183243.1">
    <property type="nucleotide sequence ID" value="NZ_JBHTGS010000001.1"/>
</dbReference>
<dbReference type="Proteomes" id="UP000317043">
    <property type="component" value="Unassembled WGS sequence"/>
</dbReference>
<keyword evidence="4" id="KW-0472">Membrane</keyword>
<evidence type="ECO:0000313" key="5">
    <source>
        <dbReference type="EMBL" id="TQL76611.1"/>
    </source>
</evidence>
<organism evidence="5 6">
    <name type="scientific">Stackebrandtia endophytica</name>
    <dbReference type="NCBI Taxonomy" id="1496996"/>
    <lineage>
        <taxon>Bacteria</taxon>
        <taxon>Bacillati</taxon>
        <taxon>Actinomycetota</taxon>
        <taxon>Actinomycetes</taxon>
        <taxon>Glycomycetales</taxon>
        <taxon>Glycomycetaceae</taxon>
        <taxon>Stackebrandtia</taxon>
    </lineage>
</organism>
<keyword evidence="6" id="KW-1185">Reference proteome</keyword>
<protein>
    <submittedName>
        <fullName evidence="5">Golgi phosphoprotein 3 GPP34</fullName>
    </submittedName>
</protein>
<evidence type="ECO:0000256" key="4">
    <source>
        <dbReference type="ARBA" id="ARBA00023136"/>
    </source>
</evidence>
<keyword evidence="2" id="KW-0333">Golgi apparatus</keyword>
<dbReference type="AlphaFoldDB" id="A0A543AVP9"/>
<proteinExistence type="predicted"/>
<reference evidence="5 6" key="1">
    <citation type="submission" date="2019-06" db="EMBL/GenBank/DDBJ databases">
        <title>Sequencing the genomes of 1000 actinobacteria strains.</title>
        <authorList>
            <person name="Klenk H.-P."/>
        </authorList>
    </citation>
    <scope>NUCLEOTIDE SEQUENCE [LARGE SCALE GENOMIC DNA]</scope>
    <source>
        <strain evidence="5 6">DSM 45928</strain>
    </source>
</reference>